<keyword evidence="2" id="KW-1185">Reference proteome</keyword>
<dbReference type="Proteomes" id="UP001596175">
    <property type="component" value="Unassembled WGS sequence"/>
</dbReference>
<comment type="caution">
    <text evidence="1">The sequence shown here is derived from an EMBL/GenBank/DDBJ whole genome shotgun (WGS) entry which is preliminary data.</text>
</comment>
<reference evidence="2" key="1">
    <citation type="journal article" date="2019" name="Int. J. Syst. Evol. Microbiol.">
        <title>The Global Catalogue of Microorganisms (GCM) 10K type strain sequencing project: providing services to taxonomists for standard genome sequencing and annotation.</title>
        <authorList>
            <consortium name="The Broad Institute Genomics Platform"/>
            <consortium name="The Broad Institute Genome Sequencing Center for Infectious Disease"/>
            <person name="Wu L."/>
            <person name="Ma J."/>
        </authorList>
    </citation>
    <scope>NUCLEOTIDE SEQUENCE [LARGE SCALE GENOMIC DNA]</scope>
    <source>
        <strain evidence="2">XZYJ18</strain>
    </source>
</reference>
<gene>
    <name evidence="1" type="ORF">ACFPK1_01070</name>
</gene>
<organism evidence="1 2">
    <name type="scientific">Actinomycetospora rhizophila</name>
    <dbReference type="NCBI Taxonomy" id="1416876"/>
    <lineage>
        <taxon>Bacteria</taxon>
        <taxon>Bacillati</taxon>
        <taxon>Actinomycetota</taxon>
        <taxon>Actinomycetes</taxon>
        <taxon>Pseudonocardiales</taxon>
        <taxon>Pseudonocardiaceae</taxon>
        <taxon>Actinomycetospora</taxon>
    </lineage>
</organism>
<accession>A0ABV9Z8C1</accession>
<dbReference type="EMBL" id="JBHSKG010000001">
    <property type="protein sequence ID" value="MFC5136809.1"/>
    <property type="molecule type" value="Genomic_DNA"/>
</dbReference>
<dbReference type="RefSeq" id="WP_378019045.1">
    <property type="nucleotide sequence ID" value="NZ_JBHSKG010000001.1"/>
</dbReference>
<protein>
    <submittedName>
        <fullName evidence="1">Uncharacterized protein</fullName>
    </submittedName>
</protein>
<sequence length="99" mass="10880">MRPEIPAQELSEEQRSNLRGLDGVGAEINAILRARGLDLRVYQMRLGPLDAGEQPGTSEWIGEIGFSEPIEPEPPTLPPPGGCYCTDCDDQGRCWSYCC</sequence>
<proteinExistence type="predicted"/>
<evidence type="ECO:0000313" key="2">
    <source>
        <dbReference type="Proteomes" id="UP001596175"/>
    </source>
</evidence>
<name>A0ABV9Z8C1_9PSEU</name>
<evidence type="ECO:0000313" key="1">
    <source>
        <dbReference type="EMBL" id="MFC5136809.1"/>
    </source>
</evidence>